<feature type="region of interest" description="Disordered" evidence="1">
    <location>
        <begin position="1"/>
        <end position="92"/>
    </location>
</feature>
<feature type="compositionally biased region" description="Basic and acidic residues" evidence="1">
    <location>
        <begin position="162"/>
        <end position="186"/>
    </location>
</feature>
<accession>A0A7J7CME4</accession>
<dbReference type="InParanoid" id="A0A7J7CME4"/>
<evidence type="ECO:0000313" key="4">
    <source>
        <dbReference type="Proteomes" id="UP000593562"/>
    </source>
</evidence>
<dbReference type="InterPro" id="IPR012891">
    <property type="entry name" value="GCK_dom"/>
</dbReference>
<feature type="compositionally biased region" description="Basic and acidic residues" evidence="1">
    <location>
        <begin position="37"/>
        <end position="49"/>
    </location>
</feature>
<comment type="caution">
    <text evidence="3">The sequence shown here is derived from an EMBL/GenBank/DDBJ whole genome shotgun (WGS) entry which is preliminary data.</text>
</comment>
<dbReference type="Gene3D" id="1.10.287.2900">
    <property type="match status" value="1"/>
</dbReference>
<gene>
    <name evidence="3" type="ORF">HS088_TW15G00756</name>
</gene>
<organism evidence="3 4">
    <name type="scientific">Tripterygium wilfordii</name>
    <name type="common">Thunder God vine</name>
    <dbReference type="NCBI Taxonomy" id="458696"/>
    <lineage>
        <taxon>Eukaryota</taxon>
        <taxon>Viridiplantae</taxon>
        <taxon>Streptophyta</taxon>
        <taxon>Embryophyta</taxon>
        <taxon>Tracheophyta</taxon>
        <taxon>Spermatophyta</taxon>
        <taxon>Magnoliopsida</taxon>
        <taxon>eudicotyledons</taxon>
        <taxon>Gunneridae</taxon>
        <taxon>Pentapetalae</taxon>
        <taxon>rosids</taxon>
        <taxon>fabids</taxon>
        <taxon>Celastrales</taxon>
        <taxon>Celastraceae</taxon>
        <taxon>Tripterygium</taxon>
    </lineage>
</organism>
<evidence type="ECO:0000256" key="1">
    <source>
        <dbReference type="SAM" id="MobiDB-lite"/>
    </source>
</evidence>
<dbReference type="EMBL" id="JAAARO010000015">
    <property type="protein sequence ID" value="KAF5735255.1"/>
    <property type="molecule type" value="Genomic_DNA"/>
</dbReference>
<proteinExistence type="predicted"/>
<name>A0A7J7CME4_TRIWF</name>
<feature type="compositionally biased region" description="Polar residues" evidence="1">
    <location>
        <begin position="1"/>
        <end position="10"/>
    </location>
</feature>
<dbReference type="Pfam" id="PF07802">
    <property type="entry name" value="GCK"/>
    <property type="match status" value="1"/>
</dbReference>
<dbReference type="SMART" id="SM01227">
    <property type="entry name" value="GCK"/>
    <property type="match status" value="1"/>
</dbReference>
<dbReference type="OrthoDB" id="2148418at2759"/>
<feature type="region of interest" description="Disordered" evidence="1">
    <location>
        <begin position="162"/>
        <end position="193"/>
    </location>
</feature>
<keyword evidence="4" id="KW-1185">Reference proteome</keyword>
<feature type="compositionally biased region" description="Basic and acidic residues" evidence="1">
    <location>
        <begin position="61"/>
        <end position="75"/>
    </location>
</feature>
<dbReference type="PANTHER" id="PTHR34357:SF14">
    <property type="entry name" value="F7A19.14 PROTEIN-RELATED"/>
    <property type="match status" value="1"/>
</dbReference>
<dbReference type="PANTHER" id="PTHR34357">
    <property type="entry name" value="F7A19.14 PROTEIN-RELATED"/>
    <property type="match status" value="1"/>
</dbReference>
<dbReference type="Proteomes" id="UP000593562">
    <property type="component" value="Unassembled WGS sequence"/>
</dbReference>
<feature type="domain" description="GCK" evidence="2">
    <location>
        <begin position="92"/>
        <end position="166"/>
    </location>
</feature>
<evidence type="ECO:0000259" key="2">
    <source>
        <dbReference type="SMART" id="SM01227"/>
    </source>
</evidence>
<evidence type="ECO:0000313" key="3">
    <source>
        <dbReference type="EMBL" id="KAF5735255.1"/>
    </source>
</evidence>
<feature type="compositionally biased region" description="Low complexity" evidence="1">
    <location>
        <begin position="18"/>
        <end position="35"/>
    </location>
</feature>
<sequence>MGGGFSQSRGPESPPDSSIPRNSDNSESSSSGMSSPEAKRVESSPETKTLETPVPASDSSIDEKSSESKNVKEGENDVEAQEGAREGEEEEGECGFCLFMKAGGCRDSFVDWENCIDEAERSKEDIVDKCFEVTGALKKCMEAHADYYGPILRAEKAAEEEVKKELEKEKKEEGEVADKEAKKPFDSQDSGNQ</sequence>
<dbReference type="AlphaFoldDB" id="A0A7J7CME4"/>
<protein>
    <recommendedName>
        <fullName evidence="2">GCK domain-containing protein</fullName>
    </recommendedName>
</protein>
<reference evidence="3 4" key="1">
    <citation type="journal article" date="2020" name="Nat. Commun.">
        <title>Genome of Tripterygium wilfordii and identification of cytochrome P450 involved in triptolide biosynthesis.</title>
        <authorList>
            <person name="Tu L."/>
            <person name="Su P."/>
            <person name="Zhang Z."/>
            <person name="Gao L."/>
            <person name="Wang J."/>
            <person name="Hu T."/>
            <person name="Zhou J."/>
            <person name="Zhang Y."/>
            <person name="Zhao Y."/>
            <person name="Liu Y."/>
            <person name="Song Y."/>
            <person name="Tong Y."/>
            <person name="Lu Y."/>
            <person name="Yang J."/>
            <person name="Xu C."/>
            <person name="Jia M."/>
            <person name="Peters R.J."/>
            <person name="Huang L."/>
            <person name="Gao W."/>
        </authorList>
    </citation>
    <scope>NUCLEOTIDE SEQUENCE [LARGE SCALE GENOMIC DNA]</scope>
    <source>
        <strain evidence="4">cv. XIE 37</strain>
        <tissue evidence="3">Leaf</tissue>
    </source>
</reference>